<dbReference type="GO" id="GO:0015288">
    <property type="term" value="F:porin activity"/>
    <property type="evidence" value="ECO:0007669"/>
    <property type="project" value="TreeGrafter"/>
</dbReference>
<evidence type="ECO:0000256" key="8">
    <source>
        <dbReference type="SAM" id="Coils"/>
    </source>
</evidence>
<evidence type="ECO:0000256" key="6">
    <source>
        <dbReference type="ARBA" id="ARBA00023136"/>
    </source>
</evidence>
<dbReference type="GO" id="GO:0015562">
    <property type="term" value="F:efflux transmembrane transporter activity"/>
    <property type="evidence" value="ECO:0007669"/>
    <property type="project" value="InterPro"/>
</dbReference>
<keyword evidence="11" id="KW-1185">Reference proteome</keyword>
<feature type="coiled-coil region" evidence="8">
    <location>
        <begin position="317"/>
        <end position="344"/>
    </location>
</feature>
<keyword evidence="8" id="KW-0175">Coiled coil</keyword>
<evidence type="ECO:0000313" key="11">
    <source>
        <dbReference type="Proteomes" id="UP000289857"/>
    </source>
</evidence>
<name>A0A4Q1K9Y1_9FLAO</name>
<dbReference type="PANTHER" id="PTHR30026">
    <property type="entry name" value="OUTER MEMBRANE PROTEIN TOLC"/>
    <property type="match status" value="1"/>
</dbReference>
<keyword evidence="6" id="KW-0472">Membrane</keyword>
<dbReference type="InterPro" id="IPR003423">
    <property type="entry name" value="OMP_efflux"/>
</dbReference>
<keyword evidence="9" id="KW-0732">Signal</keyword>
<comment type="similarity">
    <text evidence="2">Belongs to the outer membrane factor (OMF) (TC 1.B.17) family.</text>
</comment>
<feature type="chain" id="PRO_5020300813" evidence="9">
    <location>
        <begin position="19"/>
        <end position="431"/>
    </location>
</feature>
<evidence type="ECO:0000256" key="7">
    <source>
        <dbReference type="ARBA" id="ARBA00023237"/>
    </source>
</evidence>
<evidence type="ECO:0000256" key="1">
    <source>
        <dbReference type="ARBA" id="ARBA00004442"/>
    </source>
</evidence>
<dbReference type="RefSeq" id="WP_129460886.1">
    <property type="nucleotide sequence ID" value="NZ_SBKN01000002.1"/>
</dbReference>
<keyword evidence="7" id="KW-0998">Cell outer membrane</keyword>
<comment type="subcellular location">
    <subcellularLocation>
        <location evidence="1">Cell outer membrane</location>
    </subcellularLocation>
</comment>
<dbReference type="Pfam" id="PF02321">
    <property type="entry name" value="OEP"/>
    <property type="match status" value="2"/>
</dbReference>
<keyword evidence="3" id="KW-0813">Transport</keyword>
<keyword evidence="5" id="KW-0812">Transmembrane</keyword>
<reference evidence="11" key="1">
    <citation type="submission" date="2019-01" db="EMBL/GenBank/DDBJ databases">
        <title>Cytophagaceae bacterium strain CAR-16.</title>
        <authorList>
            <person name="Chen W.-M."/>
        </authorList>
    </citation>
    <scope>NUCLEOTIDE SEQUENCE [LARGE SCALE GENOMIC DNA]</scope>
    <source>
        <strain evidence="11">WWJ-16</strain>
    </source>
</reference>
<protein>
    <submittedName>
        <fullName evidence="10">TolC family protein</fullName>
    </submittedName>
</protein>
<evidence type="ECO:0000256" key="2">
    <source>
        <dbReference type="ARBA" id="ARBA00007613"/>
    </source>
</evidence>
<keyword evidence="4" id="KW-1134">Transmembrane beta strand</keyword>
<dbReference type="GO" id="GO:1990281">
    <property type="term" value="C:efflux pump complex"/>
    <property type="evidence" value="ECO:0007669"/>
    <property type="project" value="TreeGrafter"/>
</dbReference>
<proteinExistence type="inferred from homology"/>
<organism evidence="10 11">
    <name type="scientific">Flavobacterium stagni</name>
    <dbReference type="NCBI Taxonomy" id="2506421"/>
    <lineage>
        <taxon>Bacteria</taxon>
        <taxon>Pseudomonadati</taxon>
        <taxon>Bacteroidota</taxon>
        <taxon>Flavobacteriia</taxon>
        <taxon>Flavobacteriales</taxon>
        <taxon>Flavobacteriaceae</taxon>
        <taxon>Flavobacterium</taxon>
    </lineage>
</organism>
<sequence length="431" mass="48199">MKFKFLFVLVLFASFTYAQDTKTLSLKQAIEIVTQQSDEALLAAQKETTAKLEWESMKNNQYPGFKLSGQYMQLTNANISSPLNVGSGVKVSSLMIGQANANMPVFNGFKLKNSIAASKSLYDAQKWDTQHAKEELALEVVELFADLYKANEMVTLFQENVKSAHQRSTDFTAMVDNGLMARNDLLKAQLQESNVQLSLDNAIKNVNIITFRLNELLNYPKGTKIKIDIDTIKREMAASELQQFDGSRSDLLALQSREIAAQKGIQIAKANYYPSLTLIGGYIAFDLKDVMTVTNAMNFGVGISYDVASIFKNKKEVQLARSKAETAQKAVKILNEKIETETLEAQENYALSRKQNQVYALGVDQANENYRIVKDKYDNSLANTNDLLEADVQQLQSKINFALSQADVALKYYQLQYATGKLIQSLTPNSK</sequence>
<dbReference type="OrthoDB" id="680214at2"/>
<dbReference type="InterPro" id="IPR051906">
    <property type="entry name" value="TolC-like"/>
</dbReference>
<evidence type="ECO:0000313" key="10">
    <source>
        <dbReference type="EMBL" id="RXR23406.1"/>
    </source>
</evidence>
<dbReference type="PANTHER" id="PTHR30026:SF20">
    <property type="entry name" value="OUTER MEMBRANE PROTEIN TOLC"/>
    <property type="match status" value="1"/>
</dbReference>
<dbReference type="Gene3D" id="1.20.1600.10">
    <property type="entry name" value="Outer membrane efflux proteins (OEP)"/>
    <property type="match status" value="1"/>
</dbReference>
<dbReference type="SUPFAM" id="SSF56954">
    <property type="entry name" value="Outer membrane efflux proteins (OEP)"/>
    <property type="match status" value="1"/>
</dbReference>
<dbReference type="GO" id="GO:0009279">
    <property type="term" value="C:cell outer membrane"/>
    <property type="evidence" value="ECO:0007669"/>
    <property type="project" value="UniProtKB-SubCell"/>
</dbReference>
<dbReference type="EMBL" id="SBKN01000002">
    <property type="protein sequence ID" value="RXR23406.1"/>
    <property type="molecule type" value="Genomic_DNA"/>
</dbReference>
<evidence type="ECO:0000256" key="4">
    <source>
        <dbReference type="ARBA" id="ARBA00022452"/>
    </source>
</evidence>
<evidence type="ECO:0000256" key="5">
    <source>
        <dbReference type="ARBA" id="ARBA00022692"/>
    </source>
</evidence>
<gene>
    <name evidence="10" type="ORF">EQG61_05400</name>
</gene>
<dbReference type="AlphaFoldDB" id="A0A4Q1K9Y1"/>
<comment type="caution">
    <text evidence="10">The sequence shown here is derived from an EMBL/GenBank/DDBJ whole genome shotgun (WGS) entry which is preliminary data.</text>
</comment>
<feature type="signal peptide" evidence="9">
    <location>
        <begin position="1"/>
        <end position="18"/>
    </location>
</feature>
<accession>A0A4Q1K9Y1</accession>
<dbReference type="Proteomes" id="UP000289857">
    <property type="component" value="Unassembled WGS sequence"/>
</dbReference>
<evidence type="ECO:0000256" key="3">
    <source>
        <dbReference type="ARBA" id="ARBA00022448"/>
    </source>
</evidence>
<evidence type="ECO:0000256" key="9">
    <source>
        <dbReference type="SAM" id="SignalP"/>
    </source>
</evidence>